<gene>
    <name evidence="2" type="ORF">TWF694_002610</name>
</gene>
<keyword evidence="1" id="KW-0732">Signal</keyword>
<feature type="chain" id="PRO_5043362194" description="Antifreeze glycoprotein" evidence="1">
    <location>
        <begin position="25"/>
        <end position="418"/>
    </location>
</feature>
<evidence type="ECO:0000313" key="3">
    <source>
        <dbReference type="Proteomes" id="UP001365542"/>
    </source>
</evidence>
<dbReference type="Proteomes" id="UP001365542">
    <property type="component" value="Unassembled WGS sequence"/>
</dbReference>
<evidence type="ECO:0000256" key="1">
    <source>
        <dbReference type="SAM" id="SignalP"/>
    </source>
</evidence>
<evidence type="ECO:0008006" key="4">
    <source>
        <dbReference type="Google" id="ProtNLM"/>
    </source>
</evidence>
<keyword evidence="3" id="KW-1185">Reference proteome</keyword>
<dbReference type="AlphaFoldDB" id="A0AAV9X2H2"/>
<comment type="caution">
    <text evidence="2">The sequence shown here is derived from an EMBL/GenBank/DDBJ whole genome shotgun (WGS) entry which is preliminary data.</text>
</comment>
<reference evidence="2 3" key="1">
    <citation type="submission" date="2019-10" db="EMBL/GenBank/DDBJ databases">
        <authorList>
            <person name="Palmer J.M."/>
        </authorList>
    </citation>
    <scope>NUCLEOTIDE SEQUENCE [LARGE SCALE GENOMIC DNA]</scope>
    <source>
        <strain evidence="2 3">TWF694</strain>
    </source>
</reference>
<name>A0AAV9X2H2_9PEZI</name>
<organism evidence="2 3">
    <name type="scientific">Orbilia ellipsospora</name>
    <dbReference type="NCBI Taxonomy" id="2528407"/>
    <lineage>
        <taxon>Eukaryota</taxon>
        <taxon>Fungi</taxon>
        <taxon>Dikarya</taxon>
        <taxon>Ascomycota</taxon>
        <taxon>Pezizomycotina</taxon>
        <taxon>Orbiliomycetes</taxon>
        <taxon>Orbiliales</taxon>
        <taxon>Orbiliaceae</taxon>
        <taxon>Orbilia</taxon>
    </lineage>
</organism>
<sequence>MKPLYLCFLSVLTNNGAALAGCLANNCLRAVRASKSETQRQSDCVSYLHTTVTPPKVTHTSTLSFTSTSTVLSTTVIFQTSLATLTDTKSATLTETFYSTIISTISFTSTSTTQATSIITLAYTQTITQPSTSTITSTIPGAATLKKVKKRIVTDSGVPAYASPCSNLAAYISACSCQGVTPSTSTVPAPSTTITVSSTTTIPVTNPVTVTSTTTNTDATETTTITVVTASVTLPTTVSTSYTQWLTETATTTLITSSTTTITFTSVVATATAVAPFYLQISGGTYNGRWIAADLYMGVAYFTTSMSTASLWTIDGNGFMFSSGQYSYASINPLFGTDYVWLASLSSAQADGGIMVCSIGSGFVLACTARNSGYNTFAHCADTNNNNRDTLCIGTSAAVSGGTIGEVGVTVKAIGSNS</sequence>
<feature type="signal peptide" evidence="1">
    <location>
        <begin position="1"/>
        <end position="24"/>
    </location>
</feature>
<evidence type="ECO:0000313" key="2">
    <source>
        <dbReference type="EMBL" id="KAK6533678.1"/>
    </source>
</evidence>
<dbReference type="PROSITE" id="PS51257">
    <property type="entry name" value="PROKAR_LIPOPROTEIN"/>
    <property type="match status" value="1"/>
</dbReference>
<proteinExistence type="predicted"/>
<protein>
    <recommendedName>
        <fullName evidence="4">Antifreeze glycoprotein</fullName>
    </recommendedName>
</protein>
<dbReference type="EMBL" id="JAVHJO010000011">
    <property type="protein sequence ID" value="KAK6533678.1"/>
    <property type="molecule type" value="Genomic_DNA"/>
</dbReference>
<accession>A0AAV9X2H2</accession>